<dbReference type="PANTHER" id="PTHR42681">
    <property type="entry name" value="MALONYL-COA-ACYL CARRIER PROTEIN TRANSACYLASE, MITOCHONDRIAL"/>
    <property type="match status" value="1"/>
</dbReference>
<dbReference type="RefSeq" id="WP_092775082.1">
    <property type="nucleotide sequence ID" value="NZ_FOGI01000002.1"/>
</dbReference>
<dbReference type="EMBL" id="FOGI01000002">
    <property type="protein sequence ID" value="SER22254.1"/>
    <property type="molecule type" value="Genomic_DNA"/>
</dbReference>
<gene>
    <name evidence="6" type="ORF">SAMN04487818_102127</name>
</gene>
<dbReference type="GO" id="GO:0004314">
    <property type="term" value="F:[acyl-carrier-protein] S-malonyltransferase activity"/>
    <property type="evidence" value="ECO:0007669"/>
    <property type="project" value="UniProtKB-EC"/>
</dbReference>
<dbReference type="PANTHER" id="PTHR42681:SF1">
    <property type="entry name" value="MALONYL-COA-ACYL CARRIER PROTEIN TRANSACYLASE, MITOCHONDRIAL"/>
    <property type="match status" value="1"/>
</dbReference>
<keyword evidence="3" id="KW-0012">Acyltransferase</keyword>
<dbReference type="InterPro" id="IPR016035">
    <property type="entry name" value="Acyl_Trfase/lysoPLipase"/>
</dbReference>
<dbReference type="GO" id="GO:0006633">
    <property type="term" value="P:fatty acid biosynthetic process"/>
    <property type="evidence" value="ECO:0007669"/>
    <property type="project" value="TreeGrafter"/>
</dbReference>
<organism evidence="6 7">
    <name type="scientific">Actinokineospora terrae</name>
    <dbReference type="NCBI Taxonomy" id="155974"/>
    <lineage>
        <taxon>Bacteria</taxon>
        <taxon>Bacillati</taxon>
        <taxon>Actinomycetota</taxon>
        <taxon>Actinomycetes</taxon>
        <taxon>Pseudonocardiales</taxon>
        <taxon>Pseudonocardiaceae</taxon>
        <taxon>Actinokineospora</taxon>
    </lineage>
</organism>
<dbReference type="InterPro" id="IPR032088">
    <property type="entry name" value="SAT"/>
</dbReference>
<sequence length="320" mass="33853">MRSLVLFDGLGARTESLIPVVRQAARHQGNAAFFESVHRALDEVVDHLGPAALPDGLPLAKWLDGVEPPVLDSVATGVLVHVHQLCLLQRGTLPDDVVGALGHSIGLQAAIVAGARPRRVDDFLALASASVKLVLVSLARAHHLVTPGGTPMVAVAGLTTAELRAMIADHPTVAIGLVNTPTAHVLTGPPADLRALRGTQPGTWTDLPTTIPFHSPLLADLPERVRADLPAIGPLPAPHDLVLPVYAADAGRDLRTADDLADEYLRQVFTHPNDWTTAVEHALTDSAADRVLDAGPGPGARRFARECAPTTRFHPLRQAH</sequence>
<proteinExistence type="predicted"/>
<dbReference type="Gene3D" id="3.40.366.10">
    <property type="entry name" value="Malonyl-Coenzyme A Acyl Carrier Protein, domain 2"/>
    <property type="match status" value="2"/>
</dbReference>
<evidence type="ECO:0000256" key="1">
    <source>
        <dbReference type="ARBA" id="ARBA00013258"/>
    </source>
</evidence>
<accession>A0A1H9MF20</accession>
<dbReference type="InterPro" id="IPR001227">
    <property type="entry name" value="Ac_transferase_dom_sf"/>
</dbReference>
<evidence type="ECO:0000259" key="5">
    <source>
        <dbReference type="SMART" id="SM00827"/>
    </source>
</evidence>
<dbReference type="AlphaFoldDB" id="A0A1H9MF20"/>
<evidence type="ECO:0000256" key="2">
    <source>
        <dbReference type="ARBA" id="ARBA00022679"/>
    </source>
</evidence>
<dbReference type="InterPro" id="IPR050858">
    <property type="entry name" value="Mal-CoA-ACP_Trans/PKS_FabD"/>
</dbReference>
<name>A0A1H9MF20_9PSEU</name>
<evidence type="ECO:0000256" key="3">
    <source>
        <dbReference type="ARBA" id="ARBA00023315"/>
    </source>
</evidence>
<dbReference type="STRING" id="155974.SAMN04487818_102127"/>
<reference evidence="7" key="1">
    <citation type="submission" date="2016-10" db="EMBL/GenBank/DDBJ databases">
        <authorList>
            <person name="Varghese N."/>
            <person name="Submissions S."/>
        </authorList>
    </citation>
    <scope>NUCLEOTIDE SEQUENCE [LARGE SCALE GENOMIC DNA]</scope>
    <source>
        <strain evidence="7">DSM 44260</strain>
    </source>
</reference>
<evidence type="ECO:0000313" key="7">
    <source>
        <dbReference type="Proteomes" id="UP000199051"/>
    </source>
</evidence>
<dbReference type="InterPro" id="IPR014043">
    <property type="entry name" value="Acyl_transferase_dom"/>
</dbReference>
<comment type="catalytic activity">
    <reaction evidence="4">
        <text>holo-[ACP] + malonyl-CoA = malonyl-[ACP] + CoA</text>
        <dbReference type="Rhea" id="RHEA:41792"/>
        <dbReference type="Rhea" id="RHEA-COMP:9623"/>
        <dbReference type="Rhea" id="RHEA-COMP:9685"/>
        <dbReference type="ChEBI" id="CHEBI:57287"/>
        <dbReference type="ChEBI" id="CHEBI:57384"/>
        <dbReference type="ChEBI" id="CHEBI:64479"/>
        <dbReference type="ChEBI" id="CHEBI:78449"/>
        <dbReference type="EC" id="2.3.1.39"/>
    </reaction>
</comment>
<feature type="domain" description="Malonyl-CoA:ACP transacylase (MAT)" evidence="5">
    <location>
        <begin position="32"/>
        <end position="320"/>
    </location>
</feature>
<dbReference type="SMART" id="SM00827">
    <property type="entry name" value="PKS_AT"/>
    <property type="match status" value="1"/>
</dbReference>
<dbReference type="EC" id="2.3.1.39" evidence="1"/>
<keyword evidence="7" id="KW-1185">Reference proteome</keyword>
<evidence type="ECO:0000313" key="6">
    <source>
        <dbReference type="EMBL" id="SER22254.1"/>
    </source>
</evidence>
<dbReference type="Proteomes" id="UP000199051">
    <property type="component" value="Unassembled WGS sequence"/>
</dbReference>
<evidence type="ECO:0000256" key="4">
    <source>
        <dbReference type="ARBA" id="ARBA00048462"/>
    </source>
</evidence>
<dbReference type="SUPFAM" id="SSF52151">
    <property type="entry name" value="FabD/lysophospholipase-like"/>
    <property type="match status" value="1"/>
</dbReference>
<dbReference type="Pfam" id="PF16073">
    <property type="entry name" value="SAT"/>
    <property type="match status" value="1"/>
</dbReference>
<dbReference type="GO" id="GO:0005829">
    <property type="term" value="C:cytosol"/>
    <property type="evidence" value="ECO:0007669"/>
    <property type="project" value="TreeGrafter"/>
</dbReference>
<keyword evidence="2" id="KW-0808">Transferase</keyword>
<dbReference type="SUPFAM" id="SSF55048">
    <property type="entry name" value="Probable ACP-binding domain of malonyl-CoA ACP transacylase"/>
    <property type="match status" value="1"/>
</dbReference>
<dbReference type="InterPro" id="IPR016036">
    <property type="entry name" value="Malonyl_transacylase_ACP-bd"/>
</dbReference>
<protein>
    <recommendedName>
        <fullName evidence="1">[acyl-carrier-protein] S-malonyltransferase</fullName>
        <ecNumber evidence="1">2.3.1.39</ecNumber>
    </recommendedName>
</protein>